<evidence type="ECO:0000313" key="1">
    <source>
        <dbReference type="EMBL" id="QZD87669.1"/>
    </source>
</evidence>
<gene>
    <name evidence="1" type="ORF">K3166_02910</name>
</gene>
<protein>
    <submittedName>
        <fullName evidence="1">Uncharacterized protein</fullName>
    </submittedName>
</protein>
<organism evidence="1 2">
    <name type="scientific">Qipengyuania psychrotolerans</name>
    <dbReference type="NCBI Taxonomy" id="2867238"/>
    <lineage>
        <taxon>Bacteria</taxon>
        <taxon>Pseudomonadati</taxon>
        <taxon>Pseudomonadota</taxon>
        <taxon>Alphaproteobacteria</taxon>
        <taxon>Sphingomonadales</taxon>
        <taxon>Erythrobacteraceae</taxon>
        <taxon>Qipengyuania</taxon>
    </lineage>
</organism>
<reference evidence="1 2" key="1">
    <citation type="submission" date="2021-08" db="EMBL/GenBank/DDBJ databases">
        <title>Comparative Genomics Analysis of the Genus Qipengyuania Reveals Extensive Genetic Diversity and Metabolic Versatility, Including the Description of Fifteen Novel Species.</title>
        <authorList>
            <person name="Liu Y."/>
        </authorList>
    </citation>
    <scope>NUCLEOTIDE SEQUENCE [LARGE SCALE GENOMIC DNA]</scope>
    <source>
        <strain evidence="1 2">1XM2-8</strain>
    </source>
</reference>
<dbReference type="RefSeq" id="WP_221423206.1">
    <property type="nucleotide sequence ID" value="NZ_CP081297.1"/>
</dbReference>
<name>A0ABX8ZFK5_9SPHN</name>
<accession>A0ABX8ZFK5</accession>
<dbReference type="Proteomes" id="UP000824280">
    <property type="component" value="Chromosome"/>
</dbReference>
<keyword evidence="2" id="KW-1185">Reference proteome</keyword>
<proteinExistence type="predicted"/>
<sequence>MTRIDADVLAQIPLMEVDKVTFYKRDEVTTDLICCDVVIANEVWSFHEELIGWDLLLAHLENLPDFREDWFAAVSQPPFATSETVAFSR</sequence>
<dbReference type="EMBL" id="CP081297">
    <property type="protein sequence ID" value="QZD87669.1"/>
    <property type="molecule type" value="Genomic_DNA"/>
</dbReference>
<evidence type="ECO:0000313" key="2">
    <source>
        <dbReference type="Proteomes" id="UP000824280"/>
    </source>
</evidence>